<evidence type="ECO:0000313" key="4">
    <source>
        <dbReference type="Proteomes" id="UP000085678"/>
    </source>
</evidence>
<dbReference type="Pfam" id="PF00531">
    <property type="entry name" value="Death"/>
    <property type="match status" value="1"/>
</dbReference>
<dbReference type="AlphaFoldDB" id="A0A1S3H996"/>
<name>A0A1S3H996_LINAN</name>
<reference evidence="5" key="1">
    <citation type="submission" date="2025-08" db="UniProtKB">
        <authorList>
            <consortium name="RefSeq"/>
        </authorList>
    </citation>
    <scope>IDENTIFICATION</scope>
    <source>
        <tissue evidence="5">Gonads</tissue>
    </source>
</reference>
<feature type="compositionally biased region" description="Low complexity" evidence="1">
    <location>
        <begin position="95"/>
        <end position="106"/>
    </location>
</feature>
<dbReference type="PROSITE" id="PS50209">
    <property type="entry name" value="CARD"/>
    <property type="match status" value="1"/>
</dbReference>
<feature type="compositionally biased region" description="Polar residues" evidence="1">
    <location>
        <begin position="110"/>
        <end position="120"/>
    </location>
</feature>
<organism evidence="4 5">
    <name type="scientific">Lingula anatina</name>
    <name type="common">Brachiopod</name>
    <name type="synonym">Lingula unguis</name>
    <dbReference type="NCBI Taxonomy" id="7574"/>
    <lineage>
        <taxon>Eukaryota</taxon>
        <taxon>Metazoa</taxon>
        <taxon>Spiralia</taxon>
        <taxon>Lophotrochozoa</taxon>
        <taxon>Brachiopoda</taxon>
        <taxon>Linguliformea</taxon>
        <taxon>Lingulata</taxon>
        <taxon>Lingulida</taxon>
        <taxon>Linguloidea</taxon>
        <taxon>Lingulidae</taxon>
        <taxon>Lingula</taxon>
    </lineage>
</organism>
<dbReference type="RefSeq" id="XP_013382051.1">
    <property type="nucleotide sequence ID" value="XM_013526597.1"/>
</dbReference>
<evidence type="ECO:0000259" key="2">
    <source>
        <dbReference type="PROSITE" id="PS50017"/>
    </source>
</evidence>
<feature type="domain" description="CARD" evidence="3">
    <location>
        <begin position="1"/>
        <end position="77"/>
    </location>
</feature>
<gene>
    <name evidence="5" type="primary">LOC106152861</name>
</gene>
<sequence length="268" mass="30601">MEKIHKDALIKCRVFLCETLDPQYLMDHLIQEGIMTDDMKDHIMGERTRLRRIESLLDFIPTRGPAAFDAFMGSLEKDYGFVIEKIYEKINGLQQQQQRRLNQPPGGAVANNSTHISSYPGTRGPGSTHPPHQVPPYPGGDHMTSDPMAGDARRPVQETRQSFDAVPTNWVERLPNEVKLRPVTEAELFHIAHHIGNKWEMLAAQMGFSRGEIDHFRMYCQFDQSLQAARMLSTWRSKESGNATVINLIKLLQISYVDESVYRDVFCS</sequence>
<dbReference type="SUPFAM" id="SSF47986">
    <property type="entry name" value="DEATH domain"/>
    <property type="match status" value="2"/>
</dbReference>
<keyword evidence="4" id="KW-1185">Reference proteome</keyword>
<dbReference type="PROSITE" id="PS50017">
    <property type="entry name" value="DEATH_DOMAIN"/>
    <property type="match status" value="1"/>
</dbReference>
<dbReference type="Pfam" id="PF00619">
    <property type="entry name" value="CARD"/>
    <property type="match status" value="1"/>
</dbReference>
<dbReference type="Proteomes" id="UP000085678">
    <property type="component" value="Unplaced"/>
</dbReference>
<accession>A0A1S3H996</accession>
<protein>
    <submittedName>
        <fullName evidence="5">Uncharacterized protein LOC106152861</fullName>
    </submittedName>
</protein>
<dbReference type="InParanoid" id="A0A1S3H996"/>
<dbReference type="KEGG" id="lak:106152861"/>
<feature type="domain" description="Death" evidence="2">
    <location>
        <begin position="184"/>
        <end position="253"/>
    </location>
</feature>
<dbReference type="InterPro" id="IPR011029">
    <property type="entry name" value="DEATH-like_dom_sf"/>
</dbReference>
<evidence type="ECO:0000256" key="1">
    <source>
        <dbReference type="SAM" id="MobiDB-lite"/>
    </source>
</evidence>
<dbReference type="CDD" id="cd01670">
    <property type="entry name" value="Death"/>
    <property type="match status" value="1"/>
</dbReference>
<dbReference type="SMART" id="SM00114">
    <property type="entry name" value="CARD"/>
    <property type="match status" value="1"/>
</dbReference>
<dbReference type="InterPro" id="IPR000488">
    <property type="entry name" value="Death_dom"/>
</dbReference>
<dbReference type="GO" id="GO:0002020">
    <property type="term" value="F:protease binding"/>
    <property type="evidence" value="ECO:0007669"/>
    <property type="project" value="InterPro"/>
</dbReference>
<dbReference type="GO" id="GO:0070513">
    <property type="term" value="F:death domain binding"/>
    <property type="evidence" value="ECO:0007669"/>
    <property type="project" value="InterPro"/>
</dbReference>
<dbReference type="OrthoDB" id="10031931at2759"/>
<proteinExistence type="predicted"/>
<evidence type="ECO:0000313" key="5">
    <source>
        <dbReference type="RefSeq" id="XP_013382051.1"/>
    </source>
</evidence>
<dbReference type="GeneID" id="106152861"/>
<dbReference type="InterPro" id="IPR037939">
    <property type="entry name" value="CRADD"/>
</dbReference>
<dbReference type="PANTHER" id="PTHR15034:SF5">
    <property type="entry name" value="DEATH DOMAIN-CONTAINING PROTEIN CRADD"/>
    <property type="match status" value="1"/>
</dbReference>
<dbReference type="CDD" id="cd01671">
    <property type="entry name" value="CARD"/>
    <property type="match status" value="1"/>
</dbReference>
<dbReference type="Gene3D" id="1.10.533.10">
    <property type="entry name" value="Death Domain, Fas"/>
    <property type="match status" value="2"/>
</dbReference>
<feature type="region of interest" description="Disordered" evidence="1">
    <location>
        <begin position="95"/>
        <end position="154"/>
    </location>
</feature>
<dbReference type="PANTHER" id="PTHR15034">
    <property type="entry name" value="DEATH DOMAIN-CONTAINING PROTEIN CRADD"/>
    <property type="match status" value="1"/>
</dbReference>
<evidence type="ECO:0000259" key="3">
    <source>
        <dbReference type="PROSITE" id="PS50209"/>
    </source>
</evidence>
<dbReference type="InterPro" id="IPR001315">
    <property type="entry name" value="CARD"/>
</dbReference>
<dbReference type="GO" id="GO:0007165">
    <property type="term" value="P:signal transduction"/>
    <property type="evidence" value="ECO:0007669"/>
    <property type="project" value="InterPro"/>
</dbReference>
<dbReference type="GO" id="GO:0042981">
    <property type="term" value="P:regulation of apoptotic process"/>
    <property type="evidence" value="ECO:0007669"/>
    <property type="project" value="InterPro"/>
</dbReference>